<gene>
    <name evidence="1" type="ORF">B4088_5314</name>
</gene>
<dbReference type="EMBL" id="LJKE01000104">
    <property type="protein sequence ID" value="KZD55569.1"/>
    <property type="molecule type" value="Genomic_DNA"/>
</dbReference>
<dbReference type="PATRIC" id="fig|1396.535.peg.5865"/>
<dbReference type="RefSeq" id="WP_063262829.1">
    <property type="nucleotide sequence ID" value="NZ_LJKE01000104.1"/>
</dbReference>
<reference evidence="1 2" key="1">
    <citation type="submission" date="2015-09" db="EMBL/GenBank/DDBJ databases">
        <title>Bacillus cereus food isolates.</title>
        <authorList>
            <person name="Boekhorst J."/>
        </authorList>
    </citation>
    <scope>NUCLEOTIDE SEQUENCE [LARGE SCALE GENOMIC DNA]</scope>
    <source>
        <strain evidence="1 2">B4088</strain>
    </source>
</reference>
<dbReference type="Proteomes" id="UP000076482">
    <property type="component" value="Unassembled WGS sequence"/>
</dbReference>
<proteinExistence type="predicted"/>
<accession>A0A164L9C0</accession>
<name>A0A164L9C0_BACCE</name>
<comment type="caution">
    <text evidence="1">The sequence shown here is derived from an EMBL/GenBank/DDBJ whole genome shotgun (WGS) entry which is preliminary data.</text>
</comment>
<organism evidence="1 2">
    <name type="scientific">Bacillus cereus</name>
    <dbReference type="NCBI Taxonomy" id="1396"/>
    <lineage>
        <taxon>Bacteria</taxon>
        <taxon>Bacillati</taxon>
        <taxon>Bacillota</taxon>
        <taxon>Bacilli</taxon>
        <taxon>Bacillales</taxon>
        <taxon>Bacillaceae</taxon>
        <taxon>Bacillus</taxon>
        <taxon>Bacillus cereus group</taxon>
    </lineage>
</organism>
<sequence>MTFKTKKSNAALNDLFSEGQMGLFTDGNGVTINPDFIFKAEEIAEKIEAVNVLAEIPKGLTDLNILQKGDKIHLRSSRNGREVTGYYVTKGFHDGRDKNNFQYYYMEVANTESPTEFTREFLEFTTLDQVSLLETKENSGYIPQKKEETTELLIEQIQKVPLEERFEVYKKFQNGYAWVSREWHDLLGDAWAEALVKVTTDEEYYEFLEKRNKQRDHKKLPKLIQKELERVFNEAAPGERLQHVVNIRWIELLDDKTDYEKGHEYYFWVKTTGDCFKYLAIKHLESTNDIKTFFNILKQLRLDYKTLAKGDFKGMHPTVSDGDVQLLHPDEVIVPTFVPLFYRGRRIAS</sequence>
<evidence type="ECO:0000313" key="1">
    <source>
        <dbReference type="EMBL" id="KZD55569.1"/>
    </source>
</evidence>
<protein>
    <submittedName>
        <fullName evidence="1">Uncharacterized protein</fullName>
    </submittedName>
</protein>
<dbReference type="AlphaFoldDB" id="A0A164L9C0"/>
<evidence type="ECO:0000313" key="2">
    <source>
        <dbReference type="Proteomes" id="UP000076482"/>
    </source>
</evidence>